<evidence type="ECO:0000313" key="7">
    <source>
        <dbReference type="EMBL" id="EFJ02370.1"/>
    </source>
</evidence>
<evidence type="ECO:0000256" key="2">
    <source>
        <dbReference type="ARBA" id="ARBA00022723"/>
    </source>
</evidence>
<dbReference type="Proteomes" id="UP000007431">
    <property type="component" value="Unassembled WGS sequence"/>
</dbReference>
<keyword evidence="8" id="KW-1185">Reference proteome</keyword>
<dbReference type="GO" id="GO:0005634">
    <property type="term" value="C:nucleus"/>
    <property type="evidence" value="ECO:0007669"/>
    <property type="project" value="UniProtKB-SubCell"/>
</dbReference>
<comment type="subcellular location">
    <subcellularLocation>
        <location evidence="1">Nucleus</location>
    </subcellularLocation>
</comment>
<dbReference type="InterPro" id="IPR007219">
    <property type="entry name" value="XnlR_reg_dom"/>
</dbReference>
<organism evidence="8">
    <name type="scientific">Schizophyllum commune (strain H4-8 / FGSC 9210)</name>
    <name type="common">Split gill fungus</name>
    <dbReference type="NCBI Taxonomy" id="578458"/>
    <lineage>
        <taxon>Eukaryota</taxon>
        <taxon>Fungi</taxon>
        <taxon>Dikarya</taxon>
        <taxon>Basidiomycota</taxon>
        <taxon>Agaricomycotina</taxon>
        <taxon>Agaricomycetes</taxon>
        <taxon>Agaricomycetidae</taxon>
        <taxon>Agaricales</taxon>
        <taxon>Schizophyllaceae</taxon>
        <taxon>Schizophyllum</taxon>
    </lineage>
</organism>
<evidence type="ECO:0000256" key="5">
    <source>
        <dbReference type="ARBA" id="ARBA00023242"/>
    </source>
</evidence>
<dbReference type="AlphaFoldDB" id="D8PPT2"/>
<dbReference type="InterPro" id="IPR050815">
    <property type="entry name" value="TF_fung"/>
</dbReference>
<dbReference type="RefSeq" id="XP_003037272.1">
    <property type="nucleotide sequence ID" value="XM_003037226.1"/>
</dbReference>
<keyword evidence="5" id="KW-0539">Nucleus</keyword>
<dbReference type="GO" id="GO:0000981">
    <property type="term" value="F:DNA-binding transcription factor activity, RNA polymerase II-specific"/>
    <property type="evidence" value="ECO:0007669"/>
    <property type="project" value="InterPro"/>
</dbReference>
<dbReference type="CDD" id="cd12148">
    <property type="entry name" value="fungal_TF_MHR"/>
    <property type="match status" value="1"/>
</dbReference>
<reference evidence="7 8" key="1">
    <citation type="journal article" date="2010" name="Nat. Biotechnol.">
        <title>Genome sequence of the model mushroom Schizophyllum commune.</title>
        <authorList>
            <person name="Ohm R.A."/>
            <person name="de Jong J.F."/>
            <person name="Lugones L.G."/>
            <person name="Aerts A."/>
            <person name="Kothe E."/>
            <person name="Stajich J.E."/>
            <person name="de Vries R.P."/>
            <person name="Record E."/>
            <person name="Levasseur A."/>
            <person name="Baker S.E."/>
            <person name="Bartholomew K.A."/>
            <person name="Coutinho P.M."/>
            <person name="Erdmann S."/>
            <person name="Fowler T.J."/>
            <person name="Gathman A.C."/>
            <person name="Lombard V."/>
            <person name="Henrissat B."/>
            <person name="Knabe N."/>
            <person name="Kuees U."/>
            <person name="Lilly W.W."/>
            <person name="Lindquist E."/>
            <person name="Lucas S."/>
            <person name="Magnuson J.K."/>
            <person name="Piumi F."/>
            <person name="Raudaskoski M."/>
            <person name="Salamov A."/>
            <person name="Schmutz J."/>
            <person name="Schwarze F.W.M.R."/>
            <person name="vanKuyk P.A."/>
            <person name="Horton J.S."/>
            <person name="Grigoriev I.V."/>
            <person name="Woesten H.A.B."/>
        </authorList>
    </citation>
    <scope>NUCLEOTIDE SEQUENCE [LARGE SCALE GENOMIC DNA]</scope>
    <source>
        <strain evidence="8">H4-8 / FGSC 9210</strain>
    </source>
</reference>
<dbReference type="GO" id="GO:0008270">
    <property type="term" value="F:zinc ion binding"/>
    <property type="evidence" value="ECO:0007669"/>
    <property type="project" value="InterPro"/>
</dbReference>
<evidence type="ECO:0000313" key="8">
    <source>
        <dbReference type="Proteomes" id="UP000007431"/>
    </source>
</evidence>
<dbReference type="Pfam" id="PF04082">
    <property type="entry name" value="Fungal_trans"/>
    <property type="match status" value="1"/>
</dbReference>
<dbReference type="OMA" id="MDPIMET"/>
<dbReference type="VEuPathDB" id="FungiDB:SCHCODRAFT_02596857"/>
<dbReference type="KEGG" id="scm:SCHCO_02596857"/>
<protein>
    <recommendedName>
        <fullName evidence="6">Xylanolytic transcriptional activator regulatory domain-containing protein</fullName>
    </recommendedName>
</protein>
<dbReference type="InParanoid" id="D8PPT2"/>
<dbReference type="GO" id="GO:0003677">
    <property type="term" value="F:DNA binding"/>
    <property type="evidence" value="ECO:0007669"/>
    <property type="project" value="InterPro"/>
</dbReference>
<dbReference type="GO" id="GO:0006351">
    <property type="term" value="P:DNA-templated transcription"/>
    <property type="evidence" value="ECO:0007669"/>
    <property type="project" value="InterPro"/>
</dbReference>
<dbReference type="HOGENOM" id="CLU_1321575_0_0_1"/>
<dbReference type="PANTHER" id="PTHR47338:SF29">
    <property type="entry name" value="ZN(2)-C6 FUNGAL-TYPE DOMAIN-CONTAINING PROTEIN"/>
    <property type="match status" value="1"/>
</dbReference>
<evidence type="ECO:0000259" key="6">
    <source>
        <dbReference type="Pfam" id="PF04082"/>
    </source>
</evidence>
<dbReference type="PANTHER" id="PTHR47338">
    <property type="entry name" value="ZN(II)2CYS6 TRANSCRIPTION FACTOR (EUROFUNG)-RELATED"/>
    <property type="match status" value="1"/>
</dbReference>
<gene>
    <name evidence="7" type="ORF">SCHCODRAFT_231413</name>
</gene>
<name>D8PPT2_SCHCM</name>
<keyword evidence="3" id="KW-0805">Transcription regulation</keyword>
<evidence type="ECO:0000256" key="4">
    <source>
        <dbReference type="ARBA" id="ARBA00023163"/>
    </source>
</evidence>
<keyword evidence="4" id="KW-0804">Transcription</keyword>
<feature type="domain" description="Xylanolytic transcriptional activator regulatory" evidence="6">
    <location>
        <begin position="51"/>
        <end position="185"/>
    </location>
</feature>
<proteinExistence type="predicted"/>
<sequence length="208" mass="22917">MSLTDPPMQEVQTLLQALQPHAEEFGFFLHWGRFCQHIAGVSPPAPVLRMSVYVWGAHLRGPSSSTLHEADFLQRALSYTTLPPEEHLNEVVEVAQAHVLLSTYFFRQDRVTEGHYHLGIAVSLVMAVRMHKVGPVSVGGVSTGSTQPVGQVDEGERIRAFWTVFFLSTCWSASSNLGSAITSDNGAQVDAPWPLEMSQYGRTPAKRS</sequence>
<evidence type="ECO:0000256" key="3">
    <source>
        <dbReference type="ARBA" id="ARBA00023015"/>
    </source>
</evidence>
<evidence type="ECO:0000256" key="1">
    <source>
        <dbReference type="ARBA" id="ARBA00004123"/>
    </source>
</evidence>
<dbReference type="STRING" id="578458.D8PPT2"/>
<dbReference type="EMBL" id="GL377302">
    <property type="protein sequence ID" value="EFJ02370.1"/>
    <property type="molecule type" value="Genomic_DNA"/>
</dbReference>
<dbReference type="OrthoDB" id="2309723at2759"/>
<keyword evidence="2" id="KW-0479">Metal-binding</keyword>
<dbReference type="GeneID" id="9584904"/>
<accession>D8PPT2</accession>